<accession>A0A502IC98</accession>
<protein>
    <submittedName>
        <fullName evidence="3">Uncharacterized protein</fullName>
    </submittedName>
</protein>
<keyword evidence="1" id="KW-0175">Coiled coil</keyword>
<proteinExistence type="predicted"/>
<evidence type="ECO:0000313" key="3">
    <source>
        <dbReference type="EMBL" id="TPG83236.1"/>
    </source>
</evidence>
<dbReference type="EMBL" id="RCZA01000006">
    <property type="protein sequence ID" value="TPG83236.1"/>
    <property type="molecule type" value="Genomic_DNA"/>
</dbReference>
<gene>
    <name evidence="3" type="ORF">EAH74_15305</name>
</gene>
<reference evidence="3 4" key="1">
    <citation type="journal article" date="2019" name="Environ. Microbiol.">
        <title>Species interactions and distinct microbial communities in high Arctic permafrost affected cryosols are associated with the CH4 and CO2 gas fluxes.</title>
        <authorList>
            <person name="Altshuler I."/>
            <person name="Hamel J."/>
            <person name="Turney S."/>
            <person name="Magnuson E."/>
            <person name="Levesque R."/>
            <person name="Greer C."/>
            <person name="Whyte L.G."/>
        </authorList>
    </citation>
    <scope>NUCLEOTIDE SEQUENCE [LARGE SCALE GENOMIC DNA]</scope>
    <source>
        <strain evidence="3 4">OWC5</strain>
    </source>
</reference>
<evidence type="ECO:0000256" key="1">
    <source>
        <dbReference type="SAM" id="Coils"/>
    </source>
</evidence>
<organism evidence="3 4">
    <name type="scientific">Pseudomonas mandelii</name>
    <dbReference type="NCBI Taxonomy" id="75612"/>
    <lineage>
        <taxon>Bacteria</taxon>
        <taxon>Pseudomonadati</taxon>
        <taxon>Pseudomonadota</taxon>
        <taxon>Gammaproteobacteria</taxon>
        <taxon>Pseudomonadales</taxon>
        <taxon>Pseudomonadaceae</taxon>
        <taxon>Pseudomonas</taxon>
    </lineage>
</organism>
<dbReference type="RefSeq" id="WP_140679600.1">
    <property type="nucleotide sequence ID" value="NZ_RCZA01000006.1"/>
</dbReference>
<evidence type="ECO:0000256" key="2">
    <source>
        <dbReference type="SAM" id="MobiDB-lite"/>
    </source>
</evidence>
<dbReference type="Proteomes" id="UP000320914">
    <property type="component" value="Unassembled WGS sequence"/>
</dbReference>
<name>A0A502IC98_9PSED</name>
<dbReference type="AlphaFoldDB" id="A0A502IC98"/>
<comment type="caution">
    <text evidence="3">The sequence shown here is derived from an EMBL/GenBank/DDBJ whole genome shotgun (WGS) entry which is preliminary data.</text>
</comment>
<feature type="region of interest" description="Disordered" evidence="2">
    <location>
        <begin position="31"/>
        <end position="70"/>
    </location>
</feature>
<feature type="coiled-coil region" evidence="1">
    <location>
        <begin position="75"/>
        <end position="102"/>
    </location>
</feature>
<feature type="compositionally biased region" description="Polar residues" evidence="2">
    <location>
        <begin position="60"/>
        <end position="70"/>
    </location>
</feature>
<evidence type="ECO:0000313" key="4">
    <source>
        <dbReference type="Proteomes" id="UP000320914"/>
    </source>
</evidence>
<sequence length="157" mass="15898">MSLSIGIPNAAGVTIGGKSAATIQALSDQAADAANQALGTKEGDGNQVKTGPLGLDKSAGAQTETPDESNQSVAVKVLLKRMQELQQQLREQQQQLAAAQAASYPTPEAKATVVMAIQGQIADTNGALLEVSAALVKELAKELAKGSSTGTVVNTTA</sequence>